<dbReference type="GO" id="GO:0008757">
    <property type="term" value="F:S-adenosylmethionine-dependent methyltransferase activity"/>
    <property type="evidence" value="ECO:0007669"/>
    <property type="project" value="InterPro"/>
</dbReference>
<name>A0A1G1XSP5_9BACT</name>
<gene>
    <name evidence="2" type="ORF">A2729_05845</name>
</gene>
<dbReference type="SUPFAM" id="SSF53335">
    <property type="entry name" value="S-adenosyl-L-methionine-dependent methyltransferases"/>
    <property type="match status" value="1"/>
</dbReference>
<dbReference type="Pfam" id="PF08241">
    <property type="entry name" value="Methyltransf_11"/>
    <property type="match status" value="1"/>
</dbReference>
<evidence type="ECO:0000259" key="1">
    <source>
        <dbReference type="Pfam" id="PF08241"/>
    </source>
</evidence>
<dbReference type="InterPro" id="IPR013216">
    <property type="entry name" value="Methyltransf_11"/>
</dbReference>
<dbReference type="GO" id="GO:0005975">
    <property type="term" value="P:carbohydrate metabolic process"/>
    <property type="evidence" value="ECO:0007669"/>
    <property type="project" value="InterPro"/>
</dbReference>
<dbReference type="Gene3D" id="3.40.50.150">
    <property type="entry name" value="Vaccinia Virus protein VP39"/>
    <property type="match status" value="1"/>
</dbReference>
<dbReference type="SUPFAM" id="SSF48208">
    <property type="entry name" value="Six-hairpin glycosidases"/>
    <property type="match status" value="1"/>
</dbReference>
<dbReference type="EMBL" id="MHIB01000042">
    <property type="protein sequence ID" value="OGY43105.1"/>
    <property type="molecule type" value="Genomic_DNA"/>
</dbReference>
<dbReference type="Gene3D" id="2.20.25.10">
    <property type="match status" value="1"/>
</dbReference>
<evidence type="ECO:0000313" key="3">
    <source>
        <dbReference type="Proteomes" id="UP000178930"/>
    </source>
</evidence>
<reference evidence="2 3" key="1">
    <citation type="journal article" date="2016" name="Nat. Commun.">
        <title>Thousands of microbial genomes shed light on interconnected biogeochemical processes in an aquifer system.</title>
        <authorList>
            <person name="Anantharaman K."/>
            <person name="Brown C.T."/>
            <person name="Hug L.A."/>
            <person name="Sharon I."/>
            <person name="Castelle C.J."/>
            <person name="Probst A.J."/>
            <person name="Thomas B.C."/>
            <person name="Singh A."/>
            <person name="Wilkins M.J."/>
            <person name="Karaoz U."/>
            <person name="Brodie E.L."/>
            <person name="Williams K.H."/>
            <person name="Hubbard S.S."/>
            <person name="Banfield J.F."/>
        </authorList>
    </citation>
    <scope>NUCLEOTIDE SEQUENCE [LARGE SCALE GENOMIC DNA]</scope>
</reference>
<comment type="caution">
    <text evidence="2">The sequence shown here is derived from an EMBL/GenBank/DDBJ whole genome shotgun (WGS) entry which is preliminary data.</text>
</comment>
<feature type="domain" description="Methyltransferase type 11" evidence="1">
    <location>
        <begin position="120"/>
        <end position="207"/>
    </location>
</feature>
<dbReference type="AlphaFoldDB" id="A0A1G1XSP5"/>
<proteinExistence type="predicted"/>
<organism evidence="2 3">
    <name type="scientific">Candidatus Buchananbacteria bacterium RIFCSPHIGHO2_01_FULL_39_14</name>
    <dbReference type="NCBI Taxonomy" id="1797532"/>
    <lineage>
        <taxon>Bacteria</taxon>
        <taxon>Candidatus Buchananiibacteriota</taxon>
    </lineage>
</organism>
<dbReference type="InterPro" id="IPR008928">
    <property type="entry name" value="6-hairpin_glycosidase_sf"/>
</dbReference>
<dbReference type="Proteomes" id="UP000178930">
    <property type="component" value="Unassembled WGS sequence"/>
</dbReference>
<dbReference type="InterPro" id="IPR029063">
    <property type="entry name" value="SAM-dependent_MTases_sf"/>
</dbReference>
<dbReference type="SUPFAM" id="SSF158997">
    <property type="entry name" value="Trm112p-like"/>
    <property type="match status" value="1"/>
</dbReference>
<evidence type="ECO:0000313" key="2">
    <source>
        <dbReference type="EMBL" id="OGY43105.1"/>
    </source>
</evidence>
<dbReference type="STRING" id="1797532.A2729_05845"/>
<dbReference type="Gene3D" id="1.50.10.20">
    <property type="match status" value="1"/>
</dbReference>
<sequence length="713" mass="82123">MSLAKDFIKVLCCPKRLCRGDLLLKSENDREFLICNICQTNYPIEQGIPILFPNTEYSPDLFKRHWDLKENAESYAAKYNSYLKKQGTPWGLYTHFSELLAIDKLISAVNFDLSGKTIMDFGCGNCRFLTHCEKAKIKIGVDTSLNLLLDAKKRNPSYWLVCGQLEDLPFKDAMADFSCSIRVYQHIRSPLEAFSEMVRVTKPSGYVSLEIYNKLNLKEIYKRIRMTKWLDKIWSWGLDYDCYYSYREIKKWCEVNFIKPLKFVGSGWGFYFYLLEPLRFRGHAPNFFQKLIYNSFFALEKLVSHWPLISVTMEKISFIGRLQEKAKSQNLWQKTNKTLKRKTQAKKIKNWQKIFENRNYCLVGDDGQHLKLTIDWLKKAQDATSDGGVSRGFSLIKEAKSNILGWQPSYPETTGYIIPTFIIAAKILNDSDLIRRAKLMADWEISLMDPEGWVQSGNLSQLAKPEIFDTGAVIRGLLAIYQQTKDEKYLKQAIKAGEWILSQNPGQESKSYYVYALAPLARLGTEFSRPDFVALVKNFADYVLSQQEENGWINQADFKSDSDVLLHPLAYAINGLWEISTILKEEKYLEAARKSLDQVIGQMSKEGKIVGRLDKNWQPTVDWACLTGIAQIAETCCKIYEASDEIKYLNSAKLAKEYLKSCQNNFDNRFGGLGAVWGSWPINVGYCPNQALNWAAKYFADLLIYFIKNKKNA</sequence>
<protein>
    <recommendedName>
        <fullName evidence="1">Methyltransferase type 11 domain-containing protein</fullName>
    </recommendedName>
</protein>
<accession>A0A1G1XSP5</accession>